<dbReference type="EMBL" id="JAGUCN010000043">
    <property type="protein sequence ID" value="MBS2213965.1"/>
    <property type="molecule type" value="Genomic_DNA"/>
</dbReference>
<dbReference type="PANTHER" id="PTHR23150:SF19">
    <property type="entry name" value="FORMYLGLYCINE-GENERATING ENZYME"/>
    <property type="match status" value="1"/>
</dbReference>
<sequence>MEIKKMNLIVLSLIALLALSASKPKKTRLDENFKEVSHRFYASAYEVTNKEFRDYLNDIKKQNKIKEFEENFPDTTQWTKTFPNAFTEPWTEKYFWHPGFDKYPVVNITKKAATDYCKWLTDKYNSSEKREYKKVVFRLPTEQEWNQMAAVLSGHNLPWYGHFAYEPNQDKYCANVKFRNQWSKESKYEYAADGAMTTSVVGNYKANKLGLFDVIGNVAEITDSGIIKGGSWDNTIDECVVNKAQDFQLPDPRVGFRIVMIIEELVKKLPETQCSLEIKK</sequence>
<reference evidence="3 4" key="1">
    <citation type="journal article" date="2014" name="Int. J. Syst. Evol. Microbiol.">
        <title>Carboxylicivirga gen. nov. in the family Marinilabiliaceae with two novel species, Carboxylicivirga mesophila sp. nov. and Carboxylicivirga taeanensis sp. nov., and reclassification of Cytophaga fermentans as Saccharicrinis fermentans gen. nov., comb. nov.</title>
        <authorList>
            <person name="Yang S.H."/>
            <person name="Seo H.S."/>
            <person name="Woo J.H."/>
            <person name="Oh H.M."/>
            <person name="Jang H."/>
            <person name="Lee J.H."/>
            <person name="Kim S.J."/>
            <person name="Kwon K.K."/>
        </authorList>
    </citation>
    <scope>NUCLEOTIDE SEQUENCE [LARGE SCALE GENOMIC DNA]</scope>
    <source>
        <strain evidence="3 4">JCM 18290</strain>
    </source>
</reference>
<dbReference type="InterPro" id="IPR005532">
    <property type="entry name" value="SUMF_dom"/>
</dbReference>
<dbReference type="Gene3D" id="3.90.1580.10">
    <property type="entry name" value="paralog of FGE (formylglycine-generating enzyme)"/>
    <property type="match status" value="1"/>
</dbReference>
<evidence type="ECO:0000313" key="4">
    <source>
        <dbReference type="Proteomes" id="UP000721861"/>
    </source>
</evidence>
<proteinExistence type="predicted"/>
<keyword evidence="4" id="KW-1185">Reference proteome</keyword>
<gene>
    <name evidence="3" type="ORF">KEM09_21330</name>
</gene>
<dbReference type="Proteomes" id="UP000721861">
    <property type="component" value="Unassembled WGS sequence"/>
</dbReference>
<feature type="signal peptide" evidence="1">
    <location>
        <begin position="1"/>
        <end position="20"/>
    </location>
</feature>
<dbReference type="InterPro" id="IPR042095">
    <property type="entry name" value="SUMF_sf"/>
</dbReference>
<feature type="chain" id="PRO_5046937329" evidence="1">
    <location>
        <begin position="21"/>
        <end position="280"/>
    </location>
</feature>
<comment type="caution">
    <text evidence="3">The sequence shown here is derived from an EMBL/GenBank/DDBJ whole genome shotgun (WGS) entry which is preliminary data.</text>
</comment>
<dbReference type="InterPro" id="IPR051043">
    <property type="entry name" value="Sulfatase_Mod_Factor_Kinase"/>
</dbReference>
<organism evidence="3 4">
    <name type="scientific">Carboxylicivirga mesophila</name>
    <dbReference type="NCBI Taxonomy" id="1166478"/>
    <lineage>
        <taxon>Bacteria</taxon>
        <taxon>Pseudomonadati</taxon>
        <taxon>Bacteroidota</taxon>
        <taxon>Bacteroidia</taxon>
        <taxon>Marinilabiliales</taxon>
        <taxon>Marinilabiliaceae</taxon>
        <taxon>Carboxylicivirga</taxon>
    </lineage>
</organism>
<dbReference type="SUPFAM" id="SSF56436">
    <property type="entry name" value="C-type lectin-like"/>
    <property type="match status" value="1"/>
</dbReference>
<dbReference type="PANTHER" id="PTHR23150">
    <property type="entry name" value="SULFATASE MODIFYING FACTOR 1, 2"/>
    <property type="match status" value="1"/>
</dbReference>
<dbReference type="Pfam" id="PF03781">
    <property type="entry name" value="FGE-sulfatase"/>
    <property type="match status" value="1"/>
</dbReference>
<dbReference type="InterPro" id="IPR016187">
    <property type="entry name" value="CTDL_fold"/>
</dbReference>
<evidence type="ECO:0000259" key="2">
    <source>
        <dbReference type="Pfam" id="PF03781"/>
    </source>
</evidence>
<name>A0ABS5KG41_9BACT</name>
<keyword evidence="1" id="KW-0732">Signal</keyword>
<evidence type="ECO:0000313" key="3">
    <source>
        <dbReference type="EMBL" id="MBS2213965.1"/>
    </source>
</evidence>
<accession>A0ABS5KG41</accession>
<evidence type="ECO:0000256" key="1">
    <source>
        <dbReference type="SAM" id="SignalP"/>
    </source>
</evidence>
<feature type="domain" description="Sulfatase-modifying factor enzyme-like" evidence="2">
    <location>
        <begin position="34"/>
        <end position="224"/>
    </location>
</feature>
<dbReference type="RefSeq" id="WP_212231890.1">
    <property type="nucleotide sequence ID" value="NZ_JAGUCN010000043.1"/>
</dbReference>
<protein>
    <submittedName>
        <fullName evidence="3">SUMF1/EgtB/PvdO family nonheme iron enzyme</fullName>
    </submittedName>
</protein>